<dbReference type="KEGG" id="vg:16151510"/>
<dbReference type="GO" id="GO:0051701">
    <property type="term" value="P:biological process involved in interaction with host"/>
    <property type="evidence" value="ECO:0007669"/>
    <property type="project" value="UniProtKB-ARBA"/>
</dbReference>
<dbReference type="OrthoDB" id="31113at10239"/>
<keyword evidence="2" id="KW-0946">Virion</keyword>
<comment type="subcellular location">
    <subcellularLocation>
        <location evidence="1">Virion</location>
    </subcellularLocation>
</comment>
<dbReference type="GO" id="GO:0019058">
    <property type="term" value="P:viral life cycle"/>
    <property type="evidence" value="ECO:0007669"/>
    <property type="project" value="UniProtKB-ARBA"/>
</dbReference>
<sequence length="479" mass="51433">MAGERRLNWGSDATDAKWRSEHDTANGKFIIAEDTDGGTVLLEYDESASEFVSRGPVNMNGNAIESVSQIGSDTDRFTGFMDNADTEELQYAANNTGYSGRLTDRPLVSTQDRDITVGTDTSTIQEALNEIPLLLRHNFAVRVPDGTYDEDLLVPPVVIEDTAGLDDAGAGSDEGASQIPWIRGNTTTPTNVTVNSITVSSTQGAIAPIIEGFNPISTIPNSDENVAVAVFGAQNVSFRHLDFSGAGANIGFLIYSSTATIRGATDFGSGDLNRGVEMKHNGMLSIDTFGGKTTGTVNDYLVRNDDGSVVVIERTDATGGSGLINNVHGIAHNTKDHIYYPRPAFERAIGSGSDQTVADKTETTVKFDTTTTSRYGNWDTANYEFNPPKPGEYTVTAQVQFIGPSSGTKIQVILTGSGWSRVSTENISSGGNPTVKITDTQNLTRNDTVRVNVRHEEGSGLDINTDNQEFTFVSVQRNR</sequence>
<gene>
    <name evidence="4" type="primary">29</name>
    <name evidence="4" type="ORF">HSTV1_29</name>
</gene>
<dbReference type="GeneID" id="16151510"/>
<dbReference type="EMBL" id="KC117378">
    <property type="protein sequence ID" value="AGC34574.1"/>
    <property type="molecule type" value="Genomic_DNA"/>
</dbReference>
<dbReference type="Gene3D" id="2.60.120.40">
    <property type="match status" value="1"/>
</dbReference>
<accession>R9QT70</accession>
<evidence type="ECO:0000256" key="2">
    <source>
        <dbReference type="ARBA" id="ARBA00022844"/>
    </source>
</evidence>
<dbReference type="SUPFAM" id="SSF51126">
    <property type="entry name" value="Pectin lyase-like"/>
    <property type="match status" value="1"/>
</dbReference>
<dbReference type="GO" id="GO:0044423">
    <property type="term" value="C:virion component"/>
    <property type="evidence" value="ECO:0007669"/>
    <property type="project" value="UniProtKB-KW"/>
</dbReference>
<protein>
    <submittedName>
        <fullName evidence="4">Virion component</fullName>
    </submittedName>
</protein>
<dbReference type="InterPro" id="IPR008983">
    <property type="entry name" value="Tumour_necrosis_fac-like_dom"/>
</dbReference>
<evidence type="ECO:0000313" key="5">
    <source>
        <dbReference type="Proteomes" id="UP000014319"/>
    </source>
</evidence>
<dbReference type="RefSeq" id="YP_008083079.1">
    <property type="nucleotide sequence ID" value="NC_021471.1"/>
</dbReference>
<evidence type="ECO:0000256" key="3">
    <source>
        <dbReference type="SAM" id="MobiDB-lite"/>
    </source>
</evidence>
<name>R9QT70_9CAUD</name>
<dbReference type="Proteomes" id="UP000014319">
    <property type="component" value="Genome"/>
</dbReference>
<evidence type="ECO:0000256" key="1">
    <source>
        <dbReference type="ARBA" id="ARBA00004328"/>
    </source>
</evidence>
<proteinExistence type="predicted"/>
<feature type="region of interest" description="Disordered" evidence="3">
    <location>
        <begin position="164"/>
        <end position="184"/>
    </location>
</feature>
<keyword evidence="5" id="KW-1185">Reference proteome</keyword>
<dbReference type="SUPFAM" id="SSF49842">
    <property type="entry name" value="TNF-like"/>
    <property type="match status" value="1"/>
</dbReference>
<dbReference type="InterPro" id="IPR011050">
    <property type="entry name" value="Pectin_lyase_fold/virulence"/>
</dbReference>
<evidence type="ECO:0000313" key="4">
    <source>
        <dbReference type="EMBL" id="AGC34574.1"/>
    </source>
</evidence>
<organism evidence="4 5">
    <name type="scientific">Haloarcula sinaiiensis tailed virus 1</name>
    <dbReference type="NCBI Taxonomy" id="1262530"/>
    <lineage>
        <taxon>Viruses</taxon>
        <taxon>Duplodnaviria</taxon>
        <taxon>Heunggongvirae</taxon>
        <taxon>Uroviricota</taxon>
        <taxon>Caudoviricetes</taxon>
        <taxon>Kirjokansivirales</taxon>
        <taxon>Shortaselviridae</taxon>
        <taxon>Lonfivirus</taxon>
        <taxon>Lonfivirus codicilli</taxon>
        <taxon>Lonfivirus HSTV1</taxon>
    </lineage>
</organism>
<reference evidence="4 5" key="1">
    <citation type="journal article" date="2013" name="Proc. Natl. Acad. Sci. U.S.A.">
        <title>Structure of the archaeal head-tailed virus HSTV-1 completes the HK97 fold story.</title>
        <authorList>
            <person name="Pietila M.K."/>
            <person name="Laurinmaki P."/>
            <person name="Russell D.A."/>
            <person name="Ko C.C."/>
            <person name="Jacobs-Sera D."/>
            <person name="Hendrix R.W."/>
            <person name="Bamford D.H."/>
            <person name="Butcher S.J."/>
        </authorList>
    </citation>
    <scope>NUCLEOTIDE SEQUENCE [LARGE SCALE GENOMIC DNA]</scope>
</reference>